<feature type="transmembrane region" description="Helical" evidence="1">
    <location>
        <begin position="128"/>
        <end position="146"/>
    </location>
</feature>
<keyword evidence="1" id="KW-1133">Transmembrane helix</keyword>
<accession>A0ABV6S981</accession>
<comment type="caution">
    <text evidence="2">The sequence shown here is derived from an EMBL/GenBank/DDBJ whole genome shotgun (WGS) entry which is preliminary data.</text>
</comment>
<keyword evidence="1" id="KW-0812">Transmembrane</keyword>
<protein>
    <submittedName>
        <fullName evidence="2">PilZ domain-containing protein</fullName>
    </submittedName>
</protein>
<dbReference type="EMBL" id="JBHLTM010000055">
    <property type="protein sequence ID" value="MFC0685800.1"/>
    <property type="molecule type" value="Genomic_DNA"/>
</dbReference>
<keyword evidence="1" id="KW-0472">Membrane</keyword>
<proteinExistence type="predicted"/>
<sequence length="168" mass="17847">MKEQRIFAEDRVRATVQARLHSAGVDSEVTIVDASERGLQLAMPVALRPGEIVEIEIGGQALAGWVRCRTDQHCDIVLEEAIDVMTLLESSRAQITITRLAASGGEQRHPLAVALASDGPLPARMMQAAFIVALLLLGIVAIVQLVNLAGGPLQTARIALEGGSDLSH</sequence>
<gene>
    <name evidence="2" type="ORF">ACFFF8_14465</name>
</gene>
<reference evidence="2 3" key="1">
    <citation type="submission" date="2024-09" db="EMBL/GenBank/DDBJ databases">
        <authorList>
            <person name="Sun Q."/>
            <person name="Mori K."/>
        </authorList>
    </citation>
    <scope>NUCLEOTIDE SEQUENCE [LARGE SCALE GENOMIC DNA]</scope>
    <source>
        <strain evidence="2 3">CICC 11035S</strain>
    </source>
</reference>
<evidence type="ECO:0000256" key="1">
    <source>
        <dbReference type="SAM" id="Phobius"/>
    </source>
</evidence>
<evidence type="ECO:0000313" key="2">
    <source>
        <dbReference type="EMBL" id="MFC0685800.1"/>
    </source>
</evidence>
<dbReference type="Proteomes" id="UP001589858">
    <property type="component" value="Unassembled WGS sequence"/>
</dbReference>
<dbReference type="RefSeq" id="WP_267219222.1">
    <property type="nucleotide sequence ID" value="NZ_JAPCWC010000003.1"/>
</dbReference>
<name>A0ABV6S981_9SPHN</name>
<keyword evidence="3" id="KW-1185">Reference proteome</keyword>
<organism evidence="2 3">
    <name type="scientific">Novosphingobium clariflavum</name>
    <dbReference type="NCBI Taxonomy" id="2029884"/>
    <lineage>
        <taxon>Bacteria</taxon>
        <taxon>Pseudomonadati</taxon>
        <taxon>Pseudomonadota</taxon>
        <taxon>Alphaproteobacteria</taxon>
        <taxon>Sphingomonadales</taxon>
        <taxon>Sphingomonadaceae</taxon>
        <taxon>Novosphingobium</taxon>
    </lineage>
</organism>
<evidence type="ECO:0000313" key="3">
    <source>
        <dbReference type="Proteomes" id="UP001589858"/>
    </source>
</evidence>